<gene>
    <name evidence="2" type="ORF">SCUD_LOCUS7338</name>
</gene>
<dbReference type="EMBL" id="UZAK01032314">
    <property type="protein sequence ID" value="VDP25854.1"/>
    <property type="molecule type" value="Genomic_DNA"/>
</dbReference>
<proteinExistence type="predicted"/>
<evidence type="ECO:0000256" key="1">
    <source>
        <dbReference type="SAM" id="MobiDB-lite"/>
    </source>
</evidence>
<accession>A0A183JX92</accession>
<evidence type="ECO:0000313" key="4">
    <source>
        <dbReference type="WBParaSite" id="SCUD_0000733801-mRNA-1"/>
    </source>
</evidence>
<dbReference type="WBParaSite" id="SCUD_0000733801-mRNA-1">
    <property type="protein sequence ID" value="SCUD_0000733801-mRNA-1"/>
    <property type="gene ID" value="SCUD_0000733801"/>
</dbReference>
<evidence type="ECO:0000313" key="3">
    <source>
        <dbReference type="Proteomes" id="UP000279833"/>
    </source>
</evidence>
<sequence>MGQKFEELRKLSSTRYKCLLTNVYAKYFESVDQTLSATTYRGIEQTRFQRRNKSGRSAGSECDTQDKQSLGILKAEGEEEDQRTHYSKKWRRYKKNEQQLNRTGIKVSKHVVLENAGRQPMLR</sequence>
<evidence type="ECO:0000313" key="2">
    <source>
        <dbReference type="EMBL" id="VDP25854.1"/>
    </source>
</evidence>
<keyword evidence="3" id="KW-1185">Reference proteome</keyword>
<reference evidence="2 3" key="2">
    <citation type="submission" date="2018-11" db="EMBL/GenBank/DDBJ databases">
        <authorList>
            <consortium name="Pathogen Informatics"/>
        </authorList>
    </citation>
    <scope>NUCLEOTIDE SEQUENCE [LARGE SCALE GENOMIC DNA]</scope>
    <source>
        <strain evidence="2">Dakar</strain>
        <strain evidence="3">Dakar, Senegal</strain>
    </source>
</reference>
<reference evidence="4" key="1">
    <citation type="submission" date="2016-06" db="UniProtKB">
        <authorList>
            <consortium name="WormBaseParasite"/>
        </authorList>
    </citation>
    <scope>IDENTIFICATION</scope>
</reference>
<organism evidence="4">
    <name type="scientific">Schistosoma curassoni</name>
    <dbReference type="NCBI Taxonomy" id="6186"/>
    <lineage>
        <taxon>Eukaryota</taxon>
        <taxon>Metazoa</taxon>
        <taxon>Spiralia</taxon>
        <taxon>Lophotrochozoa</taxon>
        <taxon>Platyhelminthes</taxon>
        <taxon>Trematoda</taxon>
        <taxon>Digenea</taxon>
        <taxon>Strigeidida</taxon>
        <taxon>Schistosomatoidea</taxon>
        <taxon>Schistosomatidae</taxon>
        <taxon>Schistosoma</taxon>
    </lineage>
</organism>
<dbReference type="Proteomes" id="UP000279833">
    <property type="component" value="Unassembled WGS sequence"/>
</dbReference>
<name>A0A183JX92_9TREM</name>
<protein>
    <submittedName>
        <fullName evidence="2 4">Uncharacterized protein</fullName>
    </submittedName>
</protein>
<dbReference type="AlphaFoldDB" id="A0A183JX92"/>
<feature type="region of interest" description="Disordered" evidence="1">
    <location>
        <begin position="44"/>
        <end position="87"/>
    </location>
</feature>